<protein>
    <submittedName>
        <fullName evidence="2">Uncharacterized protein</fullName>
    </submittedName>
</protein>
<dbReference type="Proteomes" id="UP000450599">
    <property type="component" value="Unassembled WGS sequence"/>
</dbReference>
<keyword evidence="1" id="KW-1133">Transmembrane helix</keyword>
<evidence type="ECO:0000313" key="4">
    <source>
        <dbReference type="EMBL" id="MRZ08635.1"/>
    </source>
</evidence>
<gene>
    <name evidence="2" type="ORF">ERS852560_00919</name>
    <name evidence="4" type="ORF">GKD54_21030</name>
    <name evidence="3" type="ORF">GKD58_06285</name>
</gene>
<dbReference type="EMBL" id="CZBM01000002">
    <property type="protein sequence ID" value="CUP89547.1"/>
    <property type="molecule type" value="Genomic_DNA"/>
</dbReference>
<accession>A0A174S0V6</accession>
<dbReference type="Proteomes" id="UP000471216">
    <property type="component" value="Unassembled WGS sequence"/>
</dbReference>
<dbReference type="AlphaFoldDB" id="A0A174S0V6"/>
<name>A0A174S0V6_PARDI</name>
<keyword evidence="1" id="KW-0812">Transmembrane</keyword>
<reference evidence="6 7" key="2">
    <citation type="journal article" date="2019" name="Nat. Med.">
        <title>A library of human gut bacterial isolates paired with longitudinal multiomics data enables mechanistic microbiome research.</title>
        <authorList>
            <person name="Poyet M."/>
            <person name="Groussin M."/>
            <person name="Gibbons S.M."/>
            <person name="Avila-Pacheco J."/>
            <person name="Jiang X."/>
            <person name="Kearney S.M."/>
            <person name="Perrotta A.R."/>
            <person name="Berdy B."/>
            <person name="Zhao S."/>
            <person name="Lieberman T.D."/>
            <person name="Swanson P.K."/>
            <person name="Smith M."/>
            <person name="Roesemann S."/>
            <person name="Alexander J.E."/>
            <person name="Rich S.A."/>
            <person name="Livny J."/>
            <person name="Vlamakis H."/>
            <person name="Clish C."/>
            <person name="Bullock K."/>
            <person name="Deik A."/>
            <person name="Scott J."/>
            <person name="Pierce K.A."/>
            <person name="Xavier R.J."/>
            <person name="Alm E.J."/>
        </authorList>
    </citation>
    <scope>NUCLEOTIDE SEQUENCE [LARGE SCALE GENOMIC DNA]</scope>
    <source>
        <strain evidence="4 7">BIOML-A10</strain>
        <strain evidence="3 6">BIOML-A11</strain>
    </source>
</reference>
<dbReference type="RefSeq" id="WP_154400017.1">
    <property type="nucleotide sequence ID" value="NZ_CZBM01000002.1"/>
</dbReference>
<evidence type="ECO:0000313" key="7">
    <source>
        <dbReference type="Proteomes" id="UP000471216"/>
    </source>
</evidence>
<organism evidence="2 5">
    <name type="scientific">Parabacteroides distasonis</name>
    <dbReference type="NCBI Taxonomy" id="823"/>
    <lineage>
        <taxon>Bacteria</taxon>
        <taxon>Pseudomonadati</taxon>
        <taxon>Bacteroidota</taxon>
        <taxon>Bacteroidia</taxon>
        <taxon>Bacteroidales</taxon>
        <taxon>Tannerellaceae</taxon>
        <taxon>Parabacteroides</taxon>
    </lineage>
</organism>
<keyword evidence="1" id="KW-0472">Membrane</keyword>
<dbReference type="Proteomes" id="UP000095332">
    <property type="component" value="Unassembled WGS sequence"/>
</dbReference>
<dbReference type="EMBL" id="WKMW01000004">
    <property type="protein sequence ID" value="MRY83862.1"/>
    <property type="molecule type" value="Genomic_DNA"/>
</dbReference>
<sequence length="56" mass="6548">MGIIDYLYMGIVGIFSLGCIIYGIRLAIKTRKENIKQYIKNKNQRKIKFENNGTKH</sequence>
<evidence type="ECO:0000313" key="6">
    <source>
        <dbReference type="Proteomes" id="UP000450599"/>
    </source>
</evidence>
<proteinExistence type="predicted"/>
<evidence type="ECO:0000313" key="5">
    <source>
        <dbReference type="Proteomes" id="UP000095332"/>
    </source>
</evidence>
<evidence type="ECO:0000256" key="1">
    <source>
        <dbReference type="SAM" id="Phobius"/>
    </source>
</evidence>
<dbReference type="EMBL" id="WKMX01000026">
    <property type="protein sequence ID" value="MRZ08635.1"/>
    <property type="molecule type" value="Genomic_DNA"/>
</dbReference>
<evidence type="ECO:0000313" key="3">
    <source>
        <dbReference type="EMBL" id="MRY83862.1"/>
    </source>
</evidence>
<evidence type="ECO:0000313" key="2">
    <source>
        <dbReference type="EMBL" id="CUP89547.1"/>
    </source>
</evidence>
<reference evidence="2 5" key="1">
    <citation type="submission" date="2015-09" db="EMBL/GenBank/DDBJ databases">
        <authorList>
            <consortium name="Pathogen Informatics"/>
        </authorList>
    </citation>
    <scope>NUCLEOTIDE SEQUENCE [LARGE SCALE GENOMIC DNA]</scope>
    <source>
        <strain evidence="2 5">2789STDY5834948</strain>
    </source>
</reference>
<feature type="transmembrane region" description="Helical" evidence="1">
    <location>
        <begin position="6"/>
        <end position="28"/>
    </location>
</feature>